<evidence type="ECO:0000313" key="2">
    <source>
        <dbReference type="EMBL" id="KRN94174.1"/>
    </source>
</evidence>
<dbReference type="Pfam" id="PF13472">
    <property type="entry name" value="Lipase_GDSL_2"/>
    <property type="match status" value="1"/>
</dbReference>
<gene>
    <name evidence="2" type="ORF">IV81_GL001588</name>
</gene>
<evidence type="ECO:0000313" key="3">
    <source>
        <dbReference type="Proteomes" id="UP000051859"/>
    </source>
</evidence>
<dbReference type="Gene3D" id="3.40.50.1110">
    <property type="entry name" value="SGNH hydrolase"/>
    <property type="match status" value="1"/>
</dbReference>
<dbReference type="RefSeq" id="WP_057802600.1">
    <property type="nucleotide sequence ID" value="NZ_JQBX01000007.1"/>
</dbReference>
<dbReference type="SUPFAM" id="SSF52266">
    <property type="entry name" value="SGNH hydrolase"/>
    <property type="match status" value="1"/>
</dbReference>
<evidence type="ECO:0000259" key="1">
    <source>
        <dbReference type="Pfam" id="PF13472"/>
    </source>
</evidence>
<dbReference type="PATRIC" id="fig|331679.3.peg.1624"/>
<accession>A0A0R2KXR6</accession>
<dbReference type="STRING" id="331679.IV81_GL001588"/>
<organism evidence="2 3">
    <name type="scientific">Pediococcus stilesii</name>
    <dbReference type="NCBI Taxonomy" id="331679"/>
    <lineage>
        <taxon>Bacteria</taxon>
        <taxon>Bacillati</taxon>
        <taxon>Bacillota</taxon>
        <taxon>Bacilli</taxon>
        <taxon>Lactobacillales</taxon>
        <taxon>Lactobacillaceae</taxon>
        <taxon>Pediococcus</taxon>
    </lineage>
</organism>
<feature type="domain" description="SGNH hydrolase-type esterase" evidence="1">
    <location>
        <begin position="142"/>
        <end position="264"/>
    </location>
</feature>
<dbReference type="Proteomes" id="UP000051859">
    <property type="component" value="Unassembled WGS sequence"/>
</dbReference>
<keyword evidence="3" id="KW-1185">Reference proteome</keyword>
<sequence>MTDYVNTLSNNSIANVYFMGRWVQRRFQDTPIMYTTNLGAEILFQIEDSTYFELQTILPDLETPQTLSIDIDHQLQLVSLDKATIRFELNHSHSHLIRIVFTGNTDADDVWQGNQGLAIKSIRASKNGVLHPIKPSGPLVAFIGDSITAGCWVRGSHPSIDYGADINYAALLSQMFNWEDYRIAYSAAGILCYGTGGVPAAPRFINYVDFNITAPAVNPSMVFINLGTNDKKFEESLFQPFFMQFMREVQSKFSSSKLFVIVPFDQTHVESITSVSETLNISIIPTKDWNIETIDGVHPDVNGSITIAQKLSDFLVHHQIS</sequence>
<comment type="caution">
    <text evidence="2">The sequence shown here is derived from an EMBL/GenBank/DDBJ whole genome shotgun (WGS) entry which is preliminary data.</text>
</comment>
<dbReference type="InterPro" id="IPR013830">
    <property type="entry name" value="SGNH_hydro"/>
</dbReference>
<name>A0A0R2KXR6_9LACO</name>
<reference evidence="2 3" key="1">
    <citation type="journal article" date="2015" name="Genome Announc.">
        <title>Expanding the biotechnology potential of lactobacilli through comparative genomics of 213 strains and associated genera.</title>
        <authorList>
            <person name="Sun Z."/>
            <person name="Harris H.M."/>
            <person name="McCann A."/>
            <person name="Guo C."/>
            <person name="Argimon S."/>
            <person name="Zhang W."/>
            <person name="Yang X."/>
            <person name="Jeffery I.B."/>
            <person name="Cooney J.C."/>
            <person name="Kagawa T.F."/>
            <person name="Liu W."/>
            <person name="Song Y."/>
            <person name="Salvetti E."/>
            <person name="Wrobel A."/>
            <person name="Rasinkangas P."/>
            <person name="Parkhill J."/>
            <person name="Rea M.C."/>
            <person name="O'Sullivan O."/>
            <person name="Ritari J."/>
            <person name="Douillard F.P."/>
            <person name="Paul Ross R."/>
            <person name="Yang R."/>
            <person name="Briner A.E."/>
            <person name="Felis G.E."/>
            <person name="de Vos W.M."/>
            <person name="Barrangou R."/>
            <person name="Klaenhammer T.R."/>
            <person name="Caufield P.W."/>
            <person name="Cui Y."/>
            <person name="Zhang H."/>
            <person name="O'Toole P.W."/>
        </authorList>
    </citation>
    <scope>NUCLEOTIDE SEQUENCE [LARGE SCALE GENOMIC DNA]</scope>
    <source>
        <strain evidence="2 3">DSM 18001</strain>
    </source>
</reference>
<proteinExistence type="predicted"/>
<protein>
    <submittedName>
        <fullName evidence="2">Lysophospholipase L1 esterase</fullName>
    </submittedName>
</protein>
<dbReference type="AlphaFoldDB" id="A0A0R2KXR6"/>
<dbReference type="InterPro" id="IPR036514">
    <property type="entry name" value="SGNH_hydro_sf"/>
</dbReference>
<dbReference type="EMBL" id="JQBX01000007">
    <property type="protein sequence ID" value="KRN94174.1"/>
    <property type="molecule type" value="Genomic_DNA"/>
</dbReference>